<evidence type="ECO:0000256" key="4">
    <source>
        <dbReference type="ARBA" id="ARBA00023172"/>
    </source>
</evidence>
<dbReference type="RefSeq" id="WP_060929921.1">
    <property type="nucleotide sequence ID" value="NZ_KQ955301.1"/>
</dbReference>
<dbReference type="PANTHER" id="PTHR30629">
    <property type="entry name" value="PROPHAGE INTEGRASE"/>
    <property type="match status" value="1"/>
</dbReference>
<evidence type="ECO:0000259" key="6">
    <source>
        <dbReference type="PROSITE" id="PS51898"/>
    </source>
</evidence>
<dbReference type="GO" id="GO:0006310">
    <property type="term" value="P:DNA recombination"/>
    <property type="evidence" value="ECO:0007669"/>
    <property type="project" value="UniProtKB-KW"/>
</dbReference>
<name>A0A133K9Z6_9FIRM</name>
<evidence type="ECO:0000313" key="8">
    <source>
        <dbReference type="EMBL" id="KWZ76373.1"/>
    </source>
</evidence>
<dbReference type="PROSITE" id="PS51898">
    <property type="entry name" value="TYR_RECOMBINASE"/>
    <property type="match status" value="1"/>
</dbReference>
<sequence length="411" mass="48006">MVKRRKDSKGVVLKDGEYQRSNGTYEFKWQDKIGRRKSIYAKSLKELREKELDILRNTIDGINNEGSSLSVNDTFKLWTKVKRGLKDNTFKNYIYMYKQFVEPTFGRIKLSDIKRSDVISFYNRLKEDQGLMVSTIDCVHTVLHQVLELAVDDEYIRFNPSDNALKELKVAYRNESPKKKAMTIEEQVLFEEYLSNSDEYKKWYPIFIVMLWTGMRVGEVTGLQWDDLDFDNGLINVNRTLVYYSKGKGLNNRYAINTPKTESGKRSIPMVQKVKDAFLMERELQKTFGIECCDSIDGFKDFVFLNRFGKVHNNGTLNKALRRIVRDCNLSIMDKNKSSSNDILLVPHLSNHIFRHTFTTRLNEQNINTKAMQSILGHSDISTTMDIYVDATEDFKIEQMGEFEKAMKFIF</sequence>
<keyword evidence="9" id="KW-1185">Reference proteome</keyword>
<dbReference type="AlphaFoldDB" id="A0A133K9Z6"/>
<dbReference type="STRING" id="33036.HMPREF3200_01872"/>
<evidence type="ECO:0000259" key="7">
    <source>
        <dbReference type="PROSITE" id="PS51900"/>
    </source>
</evidence>
<keyword evidence="2" id="KW-0229">DNA integration</keyword>
<dbReference type="InterPro" id="IPR016177">
    <property type="entry name" value="DNA-bd_dom_sf"/>
</dbReference>
<dbReference type="Pfam" id="PF02920">
    <property type="entry name" value="Integrase_DNA"/>
    <property type="match status" value="1"/>
</dbReference>
<evidence type="ECO:0000256" key="5">
    <source>
        <dbReference type="PROSITE-ProRule" id="PRU01248"/>
    </source>
</evidence>
<dbReference type="InterPro" id="IPR002104">
    <property type="entry name" value="Integrase_catalytic"/>
</dbReference>
<keyword evidence="4" id="KW-0233">DNA recombination</keyword>
<dbReference type="GO" id="GO:0003677">
    <property type="term" value="F:DNA binding"/>
    <property type="evidence" value="ECO:0007669"/>
    <property type="project" value="UniProtKB-UniRule"/>
</dbReference>
<dbReference type="Pfam" id="PF00589">
    <property type="entry name" value="Phage_integrase"/>
    <property type="match status" value="1"/>
</dbReference>
<dbReference type="SUPFAM" id="SSF56349">
    <property type="entry name" value="DNA breaking-rejoining enzymes"/>
    <property type="match status" value="1"/>
</dbReference>
<evidence type="ECO:0000256" key="3">
    <source>
        <dbReference type="ARBA" id="ARBA00023125"/>
    </source>
</evidence>
<proteinExistence type="inferred from homology"/>
<evidence type="ECO:0000256" key="1">
    <source>
        <dbReference type="ARBA" id="ARBA00008857"/>
    </source>
</evidence>
<evidence type="ECO:0000256" key="2">
    <source>
        <dbReference type="ARBA" id="ARBA00022908"/>
    </source>
</evidence>
<dbReference type="PANTHER" id="PTHR30629:SF2">
    <property type="entry name" value="PROPHAGE INTEGRASE INTS-RELATED"/>
    <property type="match status" value="1"/>
</dbReference>
<dbReference type="InterPro" id="IPR011010">
    <property type="entry name" value="DNA_brk_join_enz"/>
</dbReference>
<dbReference type="InterPro" id="IPR004107">
    <property type="entry name" value="Integrase_SAM-like_N"/>
</dbReference>
<feature type="domain" description="Core-binding (CB)" evidence="7">
    <location>
        <begin position="42"/>
        <end position="151"/>
    </location>
</feature>
<dbReference type="InterPro" id="IPR010998">
    <property type="entry name" value="Integrase_recombinase_N"/>
</dbReference>
<dbReference type="Pfam" id="PF14659">
    <property type="entry name" value="Phage_int_SAM_3"/>
    <property type="match status" value="1"/>
</dbReference>
<dbReference type="PATRIC" id="fig|33036.3.peg.1850"/>
<comment type="caution">
    <text evidence="8">The sequence shown here is derived from an EMBL/GenBank/DDBJ whole genome shotgun (WGS) entry which is preliminary data.</text>
</comment>
<gene>
    <name evidence="8" type="ORF">HMPREF3200_01872</name>
</gene>
<dbReference type="Gene3D" id="1.10.150.130">
    <property type="match status" value="1"/>
</dbReference>
<evidence type="ECO:0000313" key="9">
    <source>
        <dbReference type="Proteomes" id="UP000070383"/>
    </source>
</evidence>
<dbReference type="GO" id="GO:0008907">
    <property type="term" value="F:integrase activity"/>
    <property type="evidence" value="ECO:0007669"/>
    <property type="project" value="InterPro"/>
</dbReference>
<keyword evidence="3 5" id="KW-0238">DNA-binding</keyword>
<protein>
    <submittedName>
        <fullName evidence="8">Site-specific recombinase, phage integrase family</fullName>
    </submittedName>
</protein>
<dbReference type="InterPro" id="IPR050808">
    <property type="entry name" value="Phage_Integrase"/>
</dbReference>
<dbReference type="SUPFAM" id="SSF54171">
    <property type="entry name" value="DNA-binding domain"/>
    <property type="match status" value="1"/>
</dbReference>
<dbReference type="InterPro" id="IPR044068">
    <property type="entry name" value="CB"/>
</dbReference>
<dbReference type="PROSITE" id="PS51900">
    <property type="entry name" value="CB"/>
    <property type="match status" value="1"/>
</dbReference>
<feature type="domain" description="Tyr recombinase" evidence="6">
    <location>
        <begin position="177"/>
        <end position="401"/>
    </location>
</feature>
<dbReference type="EMBL" id="LRPM01000089">
    <property type="protein sequence ID" value="KWZ76373.1"/>
    <property type="molecule type" value="Genomic_DNA"/>
</dbReference>
<dbReference type="Gene3D" id="3.30.160.60">
    <property type="entry name" value="Classic Zinc Finger"/>
    <property type="match status" value="1"/>
</dbReference>
<accession>A0A133K9Z6</accession>
<reference evidence="9" key="1">
    <citation type="submission" date="2016-01" db="EMBL/GenBank/DDBJ databases">
        <authorList>
            <person name="Mitreva M."/>
            <person name="Pepin K.H."/>
            <person name="Mihindukulasuriya K.A."/>
            <person name="Fulton R."/>
            <person name="Fronick C."/>
            <person name="O'Laughlin M."/>
            <person name="Miner T."/>
            <person name="Herter B."/>
            <person name="Rosa B.A."/>
            <person name="Cordes M."/>
            <person name="Tomlinson C."/>
            <person name="Wollam A."/>
            <person name="Palsikar V.B."/>
            <person name="Mardis E.R."/>
            <person name="Wilson R.K."/>
        </authorList>
    </citation>
    <scope>NUCLEOTIDE SEQUENCE [LARGE SCALE GENOMIC DNA]</scope>
    <source>
        <strain evidence="9">MJR8151</strain>
    </source>
</reference>
<organism evidence="8 9">
    <name type="scientific">Anaerococcus tetradius</name>
    <dbReference type="NCBI Taxonomy" id="33036"/>
    <lineage>
        <taxon>Bacteria</taxon>
        <taxon>Bacillati</taxon>
        <taxon>Bacillota</taxon>
        <taxon>Tissierellia</taxon>
        <taxon>Tissierellales</taxon>
        <taxon>Peptoniphilaceae</taxon>
        <taxon>Anaerococcus</taxon>
    </lineage>
</organism>
<dbReference type="InterPro" id="IPR013762">
    <property type="entry name" value="Integrase-like_cat_sf"/>
</dbReference>
<dbReference type="CDD" id="cd01189">
    <property type="entry name" value="INT_ICEBs1_C_like"/>
    <property type="match status" value="1"/>
</dbReference>
<comment type="similarity">
    <text evidence="1">Belongs to the 'phage' integrase family.</text>
</comment>
<dbReference type="OrthoDB" id="9803188at2"/>
<dbReference type="Proteomes" id="UP000070383">
    <property type="component" value="Unassembled WGS sequence"/>
</dbReference>
<dbReference type="InterPro" id="IPR004191">
    <property type="entry name" value="Integrase_Tn916-type_DNA-bd_N"/>
</dbReference>
<dbReference type="Gene3D" id="1.10.443.10">
    <property type="entry name" value="Intergrase catalytic core"/>
    <property type="match status" value="1"/>
</dbReference>